<evidence type="ECO:0000313" key="6">
    <source>
        <dbReference type="Proteomes" id="UP000194131"/>
    </source>
</evidence>
<dbReference type="SUPFAM" id="SSF46689">
    <property type="entry name" value="Homeodomain-like"/>
    <property type="match status" value="1"/>
</dbReference>
<dbReference type="Proteomes" id="UP000190696">
    <property type="component" value="Unassembled WGS sequence"/>
</dbReference>
<dbReference type="EMBL" id="MKZQ01000091">
    <property type="protein sequence ID" value="PJN60535.1"/>
    <property type="molecule type" value="Genomic_DNA"/>
</dbReference>
<evidence type="ECO:0000313" key="4">
    <source>
        <dbReference type="EMBL" id="PJN60535.1"/>
    </source>
</evidence>
<dbReference type="KEGG" id="bmyo:BG05_1107"/>
<organism evidence="2 5">
    <name type="scientific">Bacillus mycoides</name>
    <dbReference type="NCBI Taxonomy" id="1405"/>
    <lineage>
        <taxon>Bacteria</taxon>
        <taxon>Bacillati</taxon>
        <taxon>Bacillota</taxon>
        <taxon>Bacilli</taxon>
        <taxon>Bacillales</taxon>
        <taxon>Bacillaceae</taxon>
        <taxon>Bacillus</taxon>
        <taxon>Bacillus cereus group</taxon>
    </lineage>
</organism>
<evidence type="ECO:0000313" key="7">
    <source>
        <dbReference type="Proteomes" id="UP000236165"/>
    </source>
</evidence>
<reference evidence="2 5" key="3">
    <citation type="submission" date="2017-01" db="EMBL/GenBank/DDBJ databases">
        <title>Bacillus cereus isolates.</title>
        <authorList>
            <person name="Beno S.M."/>
        </authorList>
    </citation>
    <scope>NUCLEOTIDE SEQUENCE [LARGE SCALE GENOMIC DNA]</scope>
    <source>
        <strain evidence="2 5">FSL W7-1108</strain>
    </source>
</reference>
<dbReference type="AlphaFoldDB" id="A0A0B5S6U5"/>
<dbReference type="RefSeq" id="WP_002184469.1">
    <property type="nucleotide sequence ID" value="NZ_JARLYM010000051.1"/>
</dbReference>
<accession>A0A0B5S6U5</accession>
<dbReference type="KEGG" id="bmyo:BG05_576"/>
<reference evidence="3 6" key="2">
    <citation type="submission" date="2016-12" db="EMBL/GenBank/DDBJ databases">
        <title>Genome Sequences of Twelve Sporeforming Bacillus Species Isolated from Foods.</title>
        <authorList>
            <person name="De Jong A."/>
            <person name="Holsappel S."/>
            <person name="Kuipers O.P."/>
        </authorList>
    </citation>
    <scope>NUCLEOTIDE SEQUENCE [LARGE SCALE GENOMIC DNA]</scope>
    <source>
        <strain evidence="3 6">S3E15</strain>
    </source>
</reference>
<comment type="caution">
    <text evidence="2">The sequence shown here is derived from an EMBL/GenBank/DDBJ whole genome shotgun (WGS) entry which is preliminary data.</text>
</comment>
<dbReference type="Proteomes" id="UP000236165">
    <property type="component" value="Unassembled WGS sequence"/>
</dbReference>
<name>A0A0B5S6U5_BACMY</name>
<evidence type="ECO:0000313" key="2">
    <source>
        <dbReference type="EMBL" id="OOR06932.1"/>
    </source>
</evidence>
<evidence type="ECO:0000256" key="1">
    <source>
        <dbReference type="SAM" id="MobiDB-lite"/>
    </source>
</evidence>
<evidence type="ECO:0000313" key="3">
    <source>
        <dbReference type="EMBL" id="OSX86901.1"/>
    </source>
</evidence>
<dbReference type="InterPro" id="IPR046929">
    <property type="entry name" value="HTH_Tnp"/>
</dbReference>
<sequence>MGKIIFNEIQMKQLEKNKNVLKASDRSISYCSDFKVRAVKENQQGKGPSQIFLENGFDLAVIGEKKPKQCLKRWRRTFEQFGEEGFYTERRGKGSTGRPSEKPLSSDEKLKKAEARIAFLEAELTFLKKLDELERQALQKKR</sequence>
<protein>
    <submittedName>
        <fullName evidence="2">Transposase</fullName>
    </submittedName>
</protein>
<dbReference type="EMBL" id="MRWU01000071">
    <property type="protein sequence ID" value="OSX86901.1"/>
    <property type="molecule type" value="Genomic_DNA"/>
</dbReference>
<accession>A0A1S9TAL7</accession>
<dbReference type="Pfam" id="PF20310">
    <property type="entry name" value="HTH_Tnp_2"/>
    <property type="match status" value="1"/>
</dbReference>
<evidence type="ECO:0000313" key="5">
    <source>
        <dbReference type="Proteomes" id="UP000190696"/>
    </source>
</evidence>
<gene>
    <name evidence="4" type="ORF">BACWE_57750</name>
    <name evidence="2" type="ORF">BW900_09765</name>
    <name evidence="3" type="ORF">S3E15_05673</name>
</gene>
<feature type="region of interest" description="Disordered" evidence="1">
    <location>
        <begin position="88"/>
        <end position="109"/>
    </location>
</feature>
<dbReference type="InterPro" id="IPR009057">
    <property type="entry name" value="Homeodomain-like_sf"/>
</dbReference>
<feature type="compositionally biased region" description="Basic and acidic residues" evidence="1">
    <location>
        <begin position="99"/>
        <end position="109"/>
    </location>
</feature>
<dbReference type="KEGG" id="bmyo:BG05_4831"/>
<reference evidence="4 7" key="1">
    <citation type="submission" date="2016-10" db="EMBL/GenBank/DDBJ databases">
        <title>Genome Sequence of Bacillus weihenstephanensis GM6LP.</title>
        <authorList>
            <person name="Poehlein A."/>
            <person name="Wemheuer F."/>
            <person name="Hollensteiner J."/>
            <person name="Wemheuer B."/>
        </authorList>
    </citation>
    <scope>NUCLEOTIDE SEQUENCE [LARGE SCALE GENOMIC DNA]</scope>
    <source>
        <strain evidence="4 7">GM6LP</strain>
    </source>
</reference>
<dbReference type="EMBL" id="MUAI01000005">
    <property type="protein sequence ID" value="OOR06932.1"/>
    <property type="molecule type" value="Genomic_DNA"/>
</dbReference>
<dbReference type="Proteomes" id="UP000194131">
    <property type="component" value="Unassembled WGS sequence"/>
</dbReference>
<proteinExistence type="predicted"/>